<evidence type="ECO:0000256" key="1">
    <source>
        <dbReference type="ARBA" id="ARBA00001958"/>
    </source>
</evidence>
<evidence type="ECO:0000256" key="7">
    <source>
        <dbReference type="ARBA" id="ARBA00022741"/>
    </source>
</evidence>
<dbReference type="GO" id="GO:0005524">
    <property type="term" value="F:ATP binding"/>
    <property type="evidence" value="ECO:0007669"/>
    <property type="project" value="UniProtKB-KW"/>
</dbReference>
<comment type="pathway">
    <text evidence="2 13">Carbohydrate degradation; glycolysis; pyruvate from D-glyceraldehyde 3-phosphate: step 5/5.</text>
</comment>
<keyword evidence="5 13" id="KW-0808">Transferase</keyword>
<comment type="caution">
    <text evidence="15">The sequence shown here is derived from an EMBL/GenBank/DDBJ whole genome shotgun (WGS) entry which is preliminary data.</text>
</comment>
<sequence>PTRAECTDVANAVLDGTDAVMLSGESANGDYPTQAVEVMSATYLQAETAIHYKV</sequence>
<dbReference type="EMBL" id="RCMK01002464">
    <property type="protein sequence ID" value="KAG2881081.1"/>
    <property type="molecule type" value="Genomic_DNA"/>
</dbReference>
<evidence type="ECO:0000259" key="14">
    <source>
        <dbReference type="Pfam" id="PF00224"/>
    </source>
</evidence>
<dbReference type="GO" id="GO:0000287">
    <property type="term" value="F:magnesium ion binding"/>
    <property type="evidence" value="ECO:0007669"/>
    <property type="project" value="InterPro"/>
</dbReference>
<evidence type="ECO:0000256" key="11">
    <source>
        <dbReference type="ARBA" id="ARBA00023152"/>
    </source>
</evidence>
<evidence type="ECO:0000256" key="6">
    <source>
        <dbReference type="ARBA" id="ARBA00022723"/>
    </source>
</evidence>
<keyword evidence="12" id="KW-0670">Pyruvate</keyword>
<proteinExistence type="inferred from homology"/>
<dbReference type="GO" id="GO:0030955">
    <property type="term" value="F:potassium ion binding"/>
    <property type="evidence" value="ECO:0007669"/>
    <property type="project" value="InterPro"/>
</dbReference>
<evidence type="ECO:0000256" key="9">
    <source>
        <dbReference type="ARBA" id="ARBA00022840"/>
    </source>
</evidence>
<gene>
    <name evidence="15" type="ORF">PC117_g26455</name>
</gene>
<keyword evidence="9" id="KW-0067">ATP-binding</keyword>
<dbReference type="GO" id="GO:0004743">
    <property type="term" value="F:pyruvate kinase activity"/>
    <property type="evidence" value="ECO:0007669"/>
    <property type="project" value="UniProtKB-EC"/>
</dbReference>
<keyword evidence="10 13" id="KW-0460">Magnesium</keyword>
<evidence type="ECO:0000256" key="3">
    <source>
        <dbReference type="ARBA" id="ARBA00008663"/>
    </source>
</evidence>
<dbReference type="PANTHER" id="PTHR11817">
    <property type="entry name" value="PYRUVATE KINASE"/>
    <property type="match status" value="1"/>
</dbReference>
<dbReference type="InterPro" id="IPR001697">
    <property type="entry name" value="Pyr_Knase"/>
</dbReference>
<accession>A0A8T1AHS8</accession>
<dbReference type="InterPro" id="IPR015813">
    <property type="entry name" value="Pyrv/PenolPyrv_kinase-like_dom"/>
</dbReference>
<dbReference type="SUPFAM" id="SSF51621">
    <property type="entry name" value="Phosphoenolpyruvate/pyruvate domain"/>
    <property type="match status" value="1"/>
</dbReference>
<organism evidence="15 16">
    <name type="scientific">Phytophthora cactorum</name>
    <dbReference type="NCBI Taxonomy" id="29920"/>
    <lineage>
        <taxon>Eukaryota</taxon>
        <taxon>Sar</taxon>
        <taxon>Stramenopiles</taxon>
        <taxon>Oomycota</taxon>
        <taxon>Peronosporomycetes</taxon>
        <taxon>Peronosporales</taxon>
        <taxon>Peronosporaceae</taxon>
        <taxon>Phytophthora</taxon>
    </lineage>
</organism>
<dbReference type="Pfam" id="PF00224">
    <property type="entry name" value="PK"/>
    <property type="match status" value="1"/>
</dbReference>
<evidence type="ECO:0000256" key="13">
    <source>
        <dbReference type="RuleBase" id="RU000504"/>
    </source>
</evidence>
<evidence type="ECO:0000256" key="2">
    <source>
        <dbReference type="ARBA" id="ARBA00004997"/>
    </source>
</evidence>
<evidence type="ECO:0000313" key="16">
    <source>
        <dbReference type="Proteomes" id="UP000736787"/>
    </source>
</evidence>
<evidence type="ECO:0000313" key="15">
    <source>
        <dbReference type="EMBL" id="KAG2881081.1"/>
    </source>
</evidence>
<keyword evidence="6" id="KW-0479">Metal-binding</keyword>
<dbReference type="InterPro" id="IPR040442">
    <property type="entry name" value="Pyrv_kinase-like_dom_sf"/>
</dbReference>
<dbReference type="AlphaFoldDB" id="A0A8T1AHS8"/>
<evidence type="ECO:0000256" key="4">
    <source>
        <dbReference type="ARBA" id="ARBA00012142"/>
    </source>
</evidence>
<keyword evidence="7" id="KW-0547">Nucleotide-binding</keyword>
<dbReference type="GO" id="GO:0016301">
    <property type="term" value="F:kinase activity"/>
    <property type="evidence" value="ECO:0007669"/>
    <property type="project" value="UniProtKB-KW"/>
</dbReference>
<keyword evidence="11 13" id="KW-0324">Glycolysis</keyword>
<dbReference type="Proteomes" id="UP000736787">
    <property type="component" value="Unassembled WGS sequence"/>
</dbReference>
<dbReference type="EC" id="2.7.1.40" evidence="4 13"/>
<comment type="cofactor">
    <cofactor evidence="1">
        <name>K(+)</name>
        <dbReference type="ChEBI" id="CHEBI:29103"/>
    </cofactor>
</comment>
<dbReference type="PRINTS" id="PR01050">
    <property type="entry name" value="PYRUVTKNASE"/>
</dbReference>
<comment type="catalytic activity">
    <reaction evidence="13">
        <text>pyruvate + ATP = phosphoenolpyruvate + ADP + H(+)</text>
        <dbReference type="Rhea" id="RHEA:18157"/>
        <dbReference type="ChEBI" id="CHEBI:15361"/>
        <dbReference type="ChEBI" id="CHEBI:15378"/>
        <dbReference type="ChEBI" id="CHEBI:30616"/>
        <dbReference type="ChEBI" id="CHEBI:58702"/>
        <dbReference type="ChEBI" id="CHEBI:456216"/>
        <dbReference type="EC" id="2.7.1.40"/>
    </reaction>
</comment>
<evidence type="ECO:0000256" key="8">
    <source>
        <dbReference type="ARBA" id="ARBA00022777"/>
    </source>
</evidence>
<name>A0A8T1AHS8_9STRA</name>
<dbReference type="InterPro" id="IPR015793">
    <property type="entry name" value="Pyrv_Knase_brl"/>
</dbReference>
<evidence type="ECO:0000256" key="10">
    <source>
        <dbReference type="ARBA" id="ARBA00022842"/>
    </source>
</evidence>
<dbReference type="Gene3D" id="3.20.20.60">
    <property type="entry name" value="Phosphoenolpyruvate-binding domains"/>
    <property type="match status" value="1"/>
</dbReference>
<keyword evidence="8 13" id="KW-0418">Kinase</keyword>
<reference evidence="15" key="1">
    <citation type="submission" date="2018-10" db="EMBL/GenBank/DDBJ databases">
        <title>Effector identification in a new, highly contiguous assembly of the strawberry crown rot pathogen Phytophthora cactorum.</title>
        <authorList>
            <person name="Armitage A.D."/>
            <person name="Nellist C.F."/>
            <person name="Bates H."/>
            <person name="Vickerstaff R.J."/>
            <person name="Harrison R.J."/>
        </authorList>
    </citation>
    <scope>NUCLEOTIDE SEQUENCE</scope>
    <source>
        <strain evidence="15">4040</strain>
    </source>
</reference>
<feature type="domain" description="Pyruvate kinase barrel" evidence="14">
    <location>
        <begin position="1"/>
        <end position="36"/>
    </location>
</feature>
<comment type="similarity">
    <text evidence="3 13">Belongs to the pyruvate kinase family.</text>
</comment>
<protein>
    <recommendedName>
        <fullName evidence="4 13">Pyruvate kinase</fullName>
        <ecNumber evidence="4 13">2.7.1.40</ecNumber>
    </recommendedName>
</protein>
<evidence type="ECO:0000256" key="12">
    <source>
        <dbReference type="ARBA" id="ARBA00023317"/>
    </source>
</evidence>
<feature type="non-terminal residue" evidence="15">
    <location>
        <position position="1"/>
    </location>
</feature>
<evidence type="ECO:0000256" key="5">
    <source>
        <dbReference type="ARBA" id="ARBA00022679"/>
    </source>
</evidence>